<sequence length="78" mass="8864">MAVSNEGRELTNHCIKEFKMNPFMDFFISSSFVHLRKPSSDIFQMALDIAQIDAEEVLYIDDHAIFVRVAESLGIKGV</sequence>
<dbReference type="PANTHER" id="PTHR43611">
    <property type="entry name" value="ALPHA-D-GLUCOSE 1-PHOSPHATE PHOSPHATASE"/>
    <property type="match status" value="1"/>
</dbReference>
<dbReference type="SUPFAM" id="SSF56784">
    <property type="entry name" value="HAD-like"/>
    <property type="match status" value="1"/>
</dbReference>
<dbReference type="KEGG" id="mrob:HH214_09000"/>
<name>A0A7L5E2Y2_9SPHI</name>
<dbReference type="InterPro" id="IPR041492">
    <property type="entry name" value="HAD_2"/>
</dbReference>
<dbReference type="AlphaFoldDB" id="A0A7L5E2Y2"/>
<keyword evidence="1" id="KW-0378">Hydrolase</keyword>
<dbReference type="GO" id="GO:0016787">
    <property type="term" value="F:hydrolase activity"/>
    <property type="evidence" value="ECO:0007669"/>
    <property type="project" value="UniProtKB-KW"/>
</dbReference>
<dbReference type="InterPro" id="IPR023214">
    <property type="entry name" value="HAD_sf"/>
</dbReference>
<dbReference type="InterPro" id="IPR036412">
    <property type="entry name" value="HAD-like_sf"/>
</dbReference>
<organism evidence="1 2">
    <name type="scientific">Mucilaginibacter robiniae</name>
    <dbReference type="NCBI Taxonomy" id="2728022"/>
    <lineage>
        <taxon>Bacteria</taxon>
        <taxon>Pseudomonadati</taxon>
        <taxon>Bacteroidota</taxon>
        <taxon>Sphingobacteriia</taxon>
        <taxon>Sphingobacteriales</taxon>
        <taxon>Sphingobacteriaceae</taxon>
        <taxon>Mucilaginibacter</taxon>
    </lineage>
</organism>
<proteinExistence type="predicted"/>
<dbReference type="Pfam" id="PF13419">
    <property type="entry name" value="HAD_2"/>
    <property type="match status" value="1"/>
</dbReference>
<dbReference type="EMBL" id="CP051682">
    <property type="protein sequence ID" value="QJD96004.1"/>
    <property type="molecule type" value="Genomic_DNA"/>
</dbReference>
<evidence type="ECO:0000313" key="1">
    <source>
        <dbReference type="EMBL" id="QJD96004.1"/>
    </source>
</evidence>
<reference evidence="1 2" key="1">
    <citation type="submission" date="2020-04" db="EMBL/GenBank/DDBJ databases">
        <title>Genome sequencing of novel species.</title>
        <authorList>
            <person name="Heo J."/>
            <person name="Kim S.-J."/>
            <person name="Kim J.-S."/>
            <person name="Hong S.-B."/>
            <person name="Kwon S.-W."/>
        </authorList>
    </citation>
    <scope>NUCLEOTIDE SEQUENCE [LARGE SCALE GENOMIC DNA]</scope>
    <source>
        <strain evidence="1 2">F39-2</strain>
    </source>
</reference>
<dbReference type="Gene3D" id="3.40.50.1000">
    <property type="entry name" value="HAD superfamily/HAD-like"/>
    <property type="match status" value="1"/>
</dbReference>
<evidence type="ECO:0000313" key="2">
    <source>
        <dbReference type="Proteomes" id="UP000503278"/>
    </source>
</evidence>
<gene>
    <name evidence="1" type="ORF">HH214_09000</name>
</gene>
<protein>
    <submittedName>
        <fullName evidence="1">HAD hydrolase-like protein</fullName>
    </submittedName>
</protein>
<accession>A0A7L5E2Y2</accession>
<dbReference type="PANTHER" id="PTHR43611:SF3">
    <property type="entry name" value="FLAVIN MONONUCLEOTIDE HYDROLASE 1, CHLOROPLATIC"/>
    <property type="match status" value="1"/>
</dbReference>
<keyword evidence="2" id="KW-1185">Reference proteome</keyword>
<dbReference type="Proteomes" id="UP000503278">
    <property type="component" value="Chromosome"/>
</dbReference>